<feature type="region of interest" description="Disordered" evidence="1">
    <location>
        <begin position="165"/>
        <end position="197"/>
    </location>
</feature>
<protein>
    <submittedName>
        <fullName evidence="2">Tnfr cd27 30 40 95 cysteine rich region</fullName>
    </submittedName>
</protein>
<evidence type="ECO:0000313" key="2">
    <source>
        <dbReference type="EMBL" id="GFN90180.1"/>
    </source>
</evidence>
<sequence>MIESCLTERLDNDQSTSFHCAQPGSLTEIFMMDENFFLARTKWVDKSKRCQRQSRACETCTRTCGTDMPSGDPQCGVTGDDSDNGLSPRLMMCYNCCVKKNCSVDCKDYHKNTCQPQQCIKGNLMKFSLKPSWVSSEEGRYFCHIKPSHHQYLLNLDYSVKVAGRRQEGEGAARRGRGRNRGGNRRRGKGRNKKEKDVELRKKTIMIYGDDDWIKTGAMTY</sequence>
<organism evidence="2 3">
    <name type="scientific">Plakobranchus ocellatus</name>
    <dbReference type="NCBI Taxonomy" id="259542"/>
    <lineage>
        <taxon>Eukaryota</taxon>
        <taxon>Metazoa</taxon>
        <taxon>Spiralia</taxon>
        <taxon>Lophotrochozoa</taxon>
        <taxon>Mollusca</taxon>
        <taxon>Gastropoda</taxon>
        <taxon>Heterobranchia</taxon>
        <taxon>Euthyneura</taxon>
        <taxon>Panpulmonata</taxon>
        <taxon>Sacoglossa</taxon>
        <taxon>Placobranchoidea</taxon>
        <taxon>Plakobranchidae</taxon>
        <taxon>Plakobranchus</taxon>
    </lineage>
</organism>
<keyword evidence="3" id="KW-1185">Reference proteome</keyword>
<evidence type="ECO:0000256" key="1">
    <source>
        <dbReference type="SAM" id="MobiDB-lite"/>
    </source>
</evidence>
<accession>A0AAV3Z2U4</accession>
<dbReference type="Proteomes" id="UP000735302">
    <property type="component" value="Unassembled WGS sequence"/>
</dbReference>
<reference evidence="2 3" key="1">
    <citation type="journal article" date="2021" name="Elife">
        <title>Chloroplast acquisition without the gene transfer in kleptoplastic sea slugs, Plakobranchus ocellatus.</title>
        <authorList>
            <person name="Maeda T."/>
            <person name="Takahashi S."/>
            <person name="Yoshida T."/>
            <person name="Shimamura S."/>
            <person name="Takaki Y."/>
            <person name="Nagai Y."/>
            <person name="Toyoda A."/>
            <person name="Suzuki Y."/>
            <person name="Arimoto A."/>
            <person name="Ishii H."/>
            <person name="Satoh N."/>
            <person name="Nishiyama T."/>
            <person name="Hasebe M."/>
            <person name="Maruyama T."/>
            <person name="Minagawa J."/>
            <person name="Obokata J."/>
            <person name="Shigenobu S."/>
        </authorList>
    </citation>
    <scope>NUCLEOTIDE SEQUENCE [LARGE SCALE GENOMIC DNA]</scope>
</reference>
<feature type="non-terminal residue" evidence="2">
    <location>
        <position position="221"/>
    </location>
</feature>
<evidence type="ECO:0000313" key="3">
    <source>
        <dbReference type="Proteomes" id="UP000735302"/>
    </source>
</evidence>
<gene>
    <name evidence="2" type="ORF">PoB_001668600</name>
</gene>
<dbReference type="EMBL" id="BLXT01002011">
    <property type="protein sequence ID" value="GFN90180.1"/>
    <property type="molecule type" value="Genomic_DNA"/>
</dbReference>
<dbReference type="AlphaFoldDB" id="A0AAV3Z2U4"/>
<comment type="caution">
    <text evidence="2">The sequence shown here is derived from an EMBL/GenBank/DDBJ whole genome shotgun (WGS) entry which is preliminary data.</text>
</comment>
<feature type="compositionally biased region" description="Basic residues" evidence="1">
    <location>
        <begin position="174"/>
        <end position="193"/>
    </location>
</feature>
<proteinExistence type="predicted"/>
<name>A0AAV3Z2U4_9GAST</name>